<dbReference type="Proteomes" id="UP001060170">
    <property type="component" value="Chromosome 18"/>
</dbReference>
<evidence type="ECO:0000313" key="1">
    <source>
        <dbReference type="EMBL" id="KAI7935889.1"/>
    </source>
</evidence>
<gene>
    <name evidence="1" type="ORF">MJO28_016760</name>
</gene>
<feature type="non-terminal residue" evidence="1">
    <location>
        <position position="538"/>
    </location>
</feature>
<protein>
    <submittedName>
        <fullName evidence="1">Uncharacterized protein</fullName>
    </submittedName>
</protein>
<organism evidence="1 2">
    <name type="scientific">Puccinia striiformis f. sp. tritici</name>
    <dbReference type="NCBI Taxonomy" id="168172"/>
    <lineage>
        <taxon>Eukaryota</taxon>
        <taxon>Fungi</taxon>
        <taxon>Dikarya</taxon>
        <taxon>Basidiomycota</taxon>
        <taxon>Pucciniomycotina</taxon>
        <taxon>Pucciniomycetes</taxon>
        <taxon>Pucciniales</taxon>
        <taxon>Pucciniaceae</taxon>
        <taxon>Puccinia</taxon>
    </lineage>
</organism>
<accession>A0ACC0DQQ4</accession>
<reference evidence="2" key="2">
    <citation type="journal article" date="2018" name="Mol. Plant Microbe Interact.">
        <title>Genome sequence resources for the wheat stripe rust pathogen (Puccinia striiformis f. sp. tritici) and the barley stripe rust pathogen (Puccinia striiformis f. sp. hordei).</title>
        <authorList>
            <person name="Xia C."/>
            <person name="Wang M."/>
            <person name="Yin C."/>
            <person name="Cornejo O.E."/>
            <person name="Hulbert S.H."/>
            <person name="Chen X."/>
        </authorList>
    </citation>
    <scope>NUCLEOTIDE SEQUENCE [LARGE SCALE GENOMIC DNA]</scope>
    <source>
        <strain evidence="2">93-210</strain>
    </source>
</reference>
<reference evidence="1 2" key="3">
    <citation type="journal article" date="2022" name="Microbiol. Spectr.">
        <title>Folding features and dynamics of 3D genome architecture in plant fungal pathogens.</title>
        <authorList>
            <person name="Xia C."/>
        </authorList>
    </citation>
    <scope>NUCLEOTIDE SEQUENCE [LARGE SCALE GENOMIC DNA]</scope>
    <source>
        <strain evidence="1 2">93-210</strain>
    </source>
</reference>
<sequence>MHKSVHDGHSGKTHVRKDHQSTVAMTGADRTTHKIEKHKDGFHCPTDMCKETFPNPGSLRSHVMTCTPETVPAANKFNALSRNPPTVVRFVNQIQLKVAYKTLEVLAAMSQLAGPDELPYPPARFPPGFKTMNLLKLGGTTSAGSDVAQGSKPQVLPRRSVWGLLARNPSGQRPWYCAPQGTCWQLSGIHHHLEGCKAVILIEQISQTSQPAELGEWQPVIKSWLQSRMKSMHDGSSIQLRTVVMSTTIYSPCPFTSLQHNKTKSTYADTLLALLLFVFKRRGHKIASKWNEAQEPLMEAVWKFFSVPCFPQMRPLFPHVFCELPAHQVIHPVGRGAVCSILFAQGGRFLPQSKCPHARDFRHILHQSYSLLELLPTPSNQSGDQVERRKGGHSSLIQSFSLTLLNQLGCTVISNTQQPDLTHWLRSVNEKLCIKEHTVTVSGIWLAINSAVKRLDDLMCSIGNSSSFPTFNPTQLCNTNSNTQAEFNYLKATKDLYAHNQFYLPLSWMGGPDKRGINAKNWEECVGGKSSALGGIWR</sequence>
<comment type="caution">
    <text evidence="1">The sequence shown here is derived from an EMBL/GenBank/DDBJ whole genome shotgun (WGS) entry which is preliminary data.</text>
</comment>
<reference evidence="2" key="1">
    <citation type="journal article" date="2018" name="BMC Genomics">
        <title>Genomic insights into host adaptation between the wheat stripe rust pathogen (Puccinia striiformis f. sp. tritici) and the barley stripe rust pathogen (Puccinia striiformis f. sp. hordei).</title>
        <authorList>
            <person name="Xia C."/>
            <person name="Wang M."/>
            <person name="Yin C."/>
            <person name="Cornejo O.E."/>
            <person name="Hulbert S.H."/>
            <person name="Chen X."/>
        </authorList>
    </citation>
    <scope>NUCLEOTIDE SEQUENCE [LARGE SCALE GENOMIC DNA]</scope>
    <source>
        <strain evidence="2">93-210</strain>
    </source>
</reference>
<evidence type="ECO:0000313" key="2">
    <source>
        <dbReference type="Proteomes" id="UP001060170"/>
    </source>
</evidence>
<name>A0ACC0DQQ4_9BASI</name>
<dbReference type="EMBL" id="CM045882">
    <property type="protein sequence ID" value="KAI7935889.1"/>
    <property type="molecule type" value="Genomic_DNA"/>
</dbReference>
<keyword evidence="2" id="KW-1185">Reference proteome</keyword>
<proteinExistence type="predicted"/>